<protein>
    <recommendedName>
        <fullName evidence="12">Elongation of fatty acids protein</fullName>
        <ecNumber evidence="12">2.3.1.-</ecNumber>
    </recommendedName>
</protein>
<dbReference type="Proteomes" id="UP000187455">
    <property type="component" value="Unassembled WGS sequence"/>
</dbReference>
<dbReference type="InterPro" id="IPR002076">
    <property type="entry name" value="ELO_fam"/>
</dbReference>
<sequence>MYLDSILQACMAAVGKDKDSWRYTSGSTVASTWSFVLTGTMIYLILVFGGKAVMKNFKPLELNAYTQFHNIYLSVISGLLLALFFEQLLPNLSQHGLFWSICDRDAWTQKLELLYYINYMIKWIEFIDTFLLVLKKKKTPFLHVYHHSMTMILCFTQLEGTTSVSWVPVTINLLVHVIMYYYYYLTAIGVRVWWKKLVTAVQIIQFVIDLGFVYFCSYNVFVDNYKVNLPYVGSCRGSEFAAIFGCLLLSSYLLLFVNFFVNTYKRSVNAVRGKKNN</sequence>
<dbReference type="AlphaFoldDB" id="A0A1R0H9B3"/>
<comment type="catalytic activity">
    <reaction evidence="12">
        <text>an acyl-CoA + malonyl-CoA + H(+) = a 3-oxoacyl-CoA + CO2 + CoA</text>
        <dbReference type="Rhea" id="RHEA:50252"/>
        <dbReference type="ChEBI" id="CHEBI:15378"/>
        <dbReference type="ChEBI" id="CHEBI:16526"/>
        <dbReference type="ChEBI" id="CHEBI:57287"/>
        <dbReference type="ChEBI" id="CHEBI:57384"/>
        <dbReference type="ChEBI" id="CHEBI:58342"/>
        <dbReference type="ChEBI" id="CHEBI:90726"/>
    </reaction>
    <physiologicalReaction direction="left-to-right" evidence="12">
        <dbReference type="Rhea" id="RHEA:50253"/>
    </physiologicalReaction>
</comment>
<accession>A0A1R0H9B3</accession>
<name>A0A1R0H9B3_9FUNG</name>
<proteinExistence type="inferred from homology"/>
<dbReference type="GO" id="GO:0034626">
    <property type="term" value="P:fatty acid elongation, polyunsaturated fatty acid"/>
    <property type="evidence" value="ECO:0007669"/>
    <property type="project" value="TreeGrafter"/>
</dbReference>
<keyword evidence="6 12" id="KW-0276">Fatty acid metabolism</keyword>
<comment type="catalytic activity">
    <reaction evidence="11">
        <text>a very-long-chain acyl-CoA + malonyl-CoA + H(+) = a very-long-chain 3-oxoacyl-CoA + CO2 + CoA</text>
        <dbReference type="Rhea" id="RHEA:32727"/>
        <dbReference type="ChEBI" id="CHEBI:15378"/>
        <dbReference type="ChEBI" id="CHEBI:16526"/>
        <dbReference type="ChEBI" id="CHEBI:57287"/>
        <dbReference type="ChEBI" id="CHEBI:57384"/>
        <dbReference type="ChEBI" id="CHEBI:90725"/>
        <dbReference type="ChEBI" id="CHEBI:90736"/>
        <dbReference type="EC" id="2.3.1.199"/>
    </reaction>
</comment>
<feature type="transmembrane region" description="Helical" evidence="12">
    <location>
        <begin position="240"/>
        <end position="261"/>
    </location>
</feature>
<dbReference type="EC" id="2.3.1.-" evidence="12"/>
<evidence type="ECO:0000313" key="13">
    <source>
        <dbReference type="EMBL" id="OLY85759.1"/>
    </source>
</evidence>
<feature type="transmembrane region" description="Helical" evidence="12">
    <location>
        <begin position="71"/>
        <end position="89"/>
    </location>
</feature>
<keyword evidence="3 12" id="KW-0444">Lipid biosynthesis</keyword>
<dbReference type="PANTHER" id="PTHR11157">
    <property type="entry name" value="FATTY ACID ACYL TRANSFERASE-RELATED"/>
    <property type="match status" value="1"/>
</dbReference>
<comment type="caution">
    <text evidence="13">The sequence shown here is derived from an EMBL/GenBank/DDBJ whole genome shotgun (WGS) entry which is preliminary data.</text>
</comment>
<dbReference type="GO" id="GO:0005789">
    <property type="term" value="C:endoplasmic reticulum membrane"/>
    <property type="evidence" value="ECO:0007669"/>
    <property type="project" value="TreeGrafter"/>
</dbReference>
<evidence type="ECO:0000256" key="10">
    <source>
        <dbReference type="ARBA" id="ARBA00023160"/>
    </source>
</evidence>
<evidence type="ECO:0000313" key="14">
    <source>
        <dbReference type="Proteomes" id="UP000187455"/>
    </source>
</evidence>
<evidence type="ECO:0000256" key="2">
    <source>
        <dbReference type="ARBA" id="ARBA00007263"/>
    </source>
</evidence>
<dbReference type="STRING" id="133383.A0A1R0H9B3"/>
<dbReference type="GO" id="GO:0034625">
    <property type="term" value="P:fatty acid elongation, monounsaturated fatty acid"/>
    <property type="evidence" value="ECO:0007669"/>
    <property type="project" value="TreeGrafter"/>
</dbReference>
<evidence type="ECO:0000256" key="3">
    <source>
        <dbReference type="ARBA" id="ARBA00022516"/>
    </source>
</evidence>
<comment type="similarity">
    <text evidence="2 12">Belongs to the ELO family.</text>
</comment>
<evidence type="ECO:0000256" key="1">
    <source>
        <dbReference type="ARBA" id="ARBA00004141"/>
    </source>
</evidence>
<evidence type="ECO:0000256" key="5">
    <source>
        <dbReference type="ARBA" id="ARBA00022692"/>
    </source>
</evidence>
<gene>
    <name evidence="13" type="ORF">AYI68_g45</name>
</gene>
<evidence type="ECO:0000256" key="7">
    <source>
        <dbReference type="ARBA" id="ARBA00022989"/>
    </source>
</evidence>
<dbReference type="Pfam" id="PF01151">
    <property type="entry name" value="ELO"/>
    <property type="match status" value="1"/>
</dbReference>
<comment type="subcellular location">
    <subcellularLocation>
        <location evidence="1">Membrane</location>
        <topology evidence="1">Multi-pass membrane protein</topology>
    </subcellularLocation>
</comment>
<feature type="transmembrane region" description="Helical" evidence="12">
    <location>
        <begin position="30"/>
        <end position="50"/>
    </location>
</feature>
<dbReference type="GO" id="GO:0009922">
    <property type="term" value="F:fatty acid elongase activity"/>
    <property type="evidence" value="ECO:0007669"/>
    <property type="project" value="UniProtKB-EC"/>
</dbReference>
<reference evidence="13 14" key="1">
    <citation type="journal article" date="2016" name="Mol. Biol. Evol.">
        <title>Genome-Wide Survey of Gut Fungi (Harpellales) Reveals the First Horizontally Transferred Ubiquitin Gene from a Mosquito Host.</title>
        <authorList>
            <person name="Wang Y."/>
            <person name="White M.M."/>
            <person name="Kvist S."/>
            <person name="Moncalvo J.M."/>
        </authorList>
    </citation>
    <scope>NUCLEOTIDE SEQUENCE [LARGE SCALE GENOMIC DNA]</scope>
    <source>
        <strain evidence="13 14">ALG-7-W6</strain>
    </source>
</reference>
<keyword evidence="14" id="KW-1185">Reference proteome</keyword>
<dbReference type="GO" id="GO:0042761">
    <property type="term" value="P:very long-chain fatty acid biosynthetic process"/>
    <property type="evidence" value="ECO:0007669"/>
    <property type="project" value="TreeGrafter"/>
</dbReference>
<evidence type="ECO:0000256" key="12">
    <source>
        <dbReference type="RuleBase" id="RU361115"/>
    </source>
</evidence>
<dbReference type="GO" id="GO:0019367">
    <property type="term" value="P:fatty acid elongation, saturated fatty acid"/>
    <property type="evidence" value="ECO:0007669"/>
    <property type="project" value="TreeGrafter"/>
</dbReference>
<keyword evidence="8 12" id="KW-0443">Lipid metabolism</keyword>
<evidence type="ECO:0000256" key="11">
    <source>
        <dbReference type="ARBA" id="ARBA00047375"/>
    </source>
</evidence>
<evidence type="ECO:0000256" key="4">
    <source>
        <dbReference type="ARBA" id="ARBA00022679"/>
    </source>
</evidence>
<evidence type="ECO:0000256" key="6">
    <source>
        <dbReference type="ARBA" id="ARBA00022832"/>
    </source>
</evidence>
<organism evidence="13 14">
    <name type="scientific">Smittium mucronatum</name>
    <dbReference type="NCBI Taxonomy" id="133383"/>
    <lineage>
        <taxon>Eukaryota</taxon>
        <taxon>Fungi</taxon>
        <taxon>Fungi incertae sedis</taxon>
        <taxon>Zoopagomycota</taxon>
        <taxon>Kickxellomycotina</taxon>
        <taxon>Harpellomycetes</taxon>
        <taxon>Harpellales</taxon>
        <taxon>Legeriomycetaceae</taxon>
        <taxon>Smittium</taxon>
    </lineage>
</organism>
<evidence type="ECO:0000256" key="9">
    <source>
        <dbReference type="ARBA" id="ARBA00023136"/>
    </source>
</evidence>
<keyword evidence="4 12" id="KW-0808">Transferase</keyword>
<feature type="transmembrane region" description="Helical" evidence="12">
    <location>
        <begin position="164"/>
        <end position="185"/>
    </location>
</feature>
<dbReference type="PANTHER" id="PTHR11157:SF134">
    <property type="entry name" value="ELONGATION OF FATTY ACIDS PROTEIN 1-RELATED"/>
    <property type="match status" value="1"/>
</dbReference>
<keyword evidence="9 12" id="KW-0472">Membrane</keyword>
<keyword evidence="5 12" id="KW-0812">Transmembrane</keyword>
<evidence type="ECO:0000256" key="8">
    <source>
        <dbReference type="ARBA" id="ARBA00023098"/>
    </source>
</evidence>
<dbReference type="OrthoDB" id="434092at2759"/>
<feature type="transmembrane region" description="Helical" evidence="12">
    <location>
        <begin position="197"/>
        <end position="220"/>
    </location>
</feature>
<keyword evidence="7 12" id="KW-1133">Transmembrane helix</keyword>
<dbReference type="GO" id="GO:0030148">
    <property type="term" value="P:sphingolipid biosynthetic process"/>
    <property type="evidence" value="ECO:0007669"/>
    <property type="project" value="TreeGrafter"/>
</dbReference>
<keyword evidence="10 12" id="KW-0275">Fatty acid biosynthesis</keyword>
<dbReference type="EMBL" id="LSSL01000008">
    <property type="protein sequence ID" value="OLY85759.1"/>
    <property type="molecule type" value="Genomic_DNA"/>
</dbReference>